<comment type="similarity">
    <text evidence="1">Belongs to the HipA Ser/Thr kinase family.</text>
</comment>
<dbReference type="EMBL" id="PUEC01000020">
    <property type="protein sequence ID" value="PWB01570.1"/>
    <property type="molecule type" value="Genomic_DNA"/>
</dbReference>
<dbReference type="GeneID" id="82526553"/>
<evidence type="ECO:0000259" key="4">
    <source>
        <dbReference type="Pfam" id="PF07804"/>
    </source>
</evidence>
<proteinExistence type="inferred from homology"/>
<feature type="domain" description="HipA N-terminal subdomain 1" evidence="5">
    <location>
        <begin position="6"/>
        <end position="115"/>
    </location>
</feature>
<dbReference type="InterPro" id="IPR017508">
    <property type="entry name" value="HipA_N1"/>
</dbReference>
<evidence type="ECO:0000256" key="3">
    <source>
        <dbReference type="ARBA" id="ARBA00022777"/>
    </source>
</evidence>
<dbReference type="GO" id="GO:0004674">
    <property type="term" value="F:protein serine/threonine kinase activity"/>
    <property type="evidence" value="ECO:0007669"/>
    <property type="project" value="TreeGrafter"/>
</dbReference>
<evidence type="ECO:0000256" key="1">
    <source>
        <dbReference type="ARBA" id="ARBA00010164"/>
    </source>
</evidence>
<dbReference type="Proteomes" id="UP000244905">
    <property type="component" value="Unassembled WGS sequence"/>
</dbReference>
<dbReference type="PANTHER" id="PTHR37419">
    <property type="entry name" value="SERINE/THREONINE-PROTEIN KINASE TOXIN HIPA"/>
    <property type="match status" value="1"/>
</dbReference>
<accession>A0A2V1IJ70</accession>
<organism evidence="6 7">
    <name type="scientific">Duncaniella muris</name>
    <dbReference type="NCBI Taxonomy" id="2094150"/>
    <lineage>
        <taxon>Bacteria</taxon>
        <taxon>Pseudomonadati</taxon>
        <taxon>Bacteroidota</taxon>
        <taxon>Bacteroidia</taxon>
        <taxon>Bacteroidales</taxon>
        <taxon>Muribaculaceae</taxon>
        <taxon>Duncaniella</taxon>
    </lineage>
</organism>
<feature type="domain" description="HipA-like C-terminal" evidence="4">
    <location>
        <begin position="168"/>
        <end position="401"/>
    </location>
</feature>
<dbReference type="Pfam" id="PF07804">
    <property type="entry name" value="HipA_C"/>
    <property type="match status" value="1"/>
</dbReference>
<gene>
    <name evidence="6" type="ORF">C5O23_09395</name>
</gene>
<sequence length="426" mass="48415">MVDIARVNLYGQPVGTFRWDNNRQLAKFEYAESFIGKGLEPSPILMPVRQGRIYTFSEIGRETFKGLPGMLADSLPDTYGRALFDRWLALTGRSSGNAVETLCFLGKRCMGALEFEPAMDAPYGPDVRIELDSLVEVASEALSEKEEFGANLEDDKKAAIAEIVRLGTSAGGQRAKAIIAYNPSTGEVRSGQIEAPEGFDYYLIKLDGVTAEAGFRETQNFGRLEYSFYRLVKECGIEMSDCSLIEENGRAHFLTKRFDRRNGEKIHMQTLCGIAHYDYRNLRSYSYEQAFNVMRALRLPYSQAQEMYRRMVFNVVIRNQDDHTKNISFLMDRQGKWTLSPAYDMGFAYNPKGGWTAQHQMSINGKFDDITRQDLLEFARHNNIKEATEIIDRIAEVSSRWPLLARECEVPQPMIDAIMPNLKLSI</sequence>
<keyword evidence="3" id="KW-0418">Kinase</keyword>
<comment type="caution">
    <text evidence="6">The sequence shown here is derived from an EMBL/GenBank/DDBJ whole genome shotgun (WGS) entry which is preliminary data.</text>
</comment>
<dbReference type="AlphaFoldDB" id="A0A2V1IJ70"/>
<evidence type="ECO:0000313" key="7">
    <source>
        <dbReference type="Proteomes" id="UP000244905"/>
    </source>
</evidence>
<dbReference type="Pfam" id="PF13657">
    <property type="entry name" value="Couple_hipA"/>
    <property type="match status" value="1"/>
</dbReference>
<evidence type="ECO:0000313" key="6">
    <source>
        <dbReference type="EMBL" id="PWB01570.1"/>
    </source>
</evidence>
<keyword evidence="7" id="KW-1185">Reference proteome</keyword>
<dbReference type="RefSeq" id="WP_107032690.1">
    <property type="nucleotide sequence ID" value="NZ_PUEC01000020.1"/>
</dbReference>
<name>A0A2V1IJ70_9BACT</name>
<evidence type="ECO:0000256" key="2">
    <source>
        <dbReference type="ARBA" id="ARBA00022679"/>
    </source>
</evidence>
<dbReference type="Gene3D" id="1.10.1070.20">
    <property type="match status" value="1"/>
</dbReference>
<reference evidence="7" key="1">
    <citation type="submission" date="2018-02" db="EMBL/GenBank/DDBJ databases">
        <authorList>
            <person name="Clavel T."/>
            <person name="Strowig T."/>
        </authorList>
    </citation>
    <scope>NUCLEOTIDE SEQUENCE [LARGE SCALE GENOMIC DNA]</scope>
    <source>
        <strain evidence="7">DSM 103720</strain>
    </source>
</reference>
<dbReference type="InterPro" id="IPR052028">
    <property type="entry name" value="HipA_Ser/Thr_kinase"/>
</dbReference>
<dbReference type="GO" id="GO:0005829">
    <property type="term" value="C:cytosol"/>
    <property type="evidence" value="ECO:0007669"/>
    <property type="project" value="TreeGrafter"/>
</dbReference>
<dbReference type="InterPro" id="IPR012893">
    <property type="entry name" value="HipA-like_C"/>
</dbReference>
<protein>
    <submittedName>
        <fullName evidence="6">Type II toxin-antitoxin system HipA family toxin</fullName>
    </submittedName>
</protein>
<dbReference type="PANTHER" id="PTHR37419:SF8">
    <property type="entry name" value="TOXIN YJJJ"/>
    <property type="match status" value="1"/>
</dbReference>
<evidence type="ECO:0000259" key="5">
    <source>
        <dbReference type="Pfam" id="PF13657"/>
    </source>
</evidence>
<keyword evidence="2" id="KW-0808">Transferase</keyword>